<dbReference type="Gene3D" id="3.40.33.10">
    <property type="entry name" value="CAP"/>
    <property type="match status" value="1"/>
</dbReference>
<dbReference type="PANTHER" id="PTHR10334">
    <property type="entry name" value="CYSTEINE-RICH SECRETORY PROTEIN-RELATED"/>
    <property type="match status" value="1"/>
</dbReference>
<reference evidence="2 3" key="1">
    <citation type="submission" date="2024-04" db="EMBL/GenBank/DDBJ databases">
        <authorList>
            <consortium name="Genoscope - CEA"/>
            <person name="William W."/>
        </authorList>
    </citation>
    <scope>NUCLEOTIDE SEQUENCE [LARGE SCALE GENOMIC DNA]</scope>
</reference>
<protein>
    <recommendedName>
        <fullName evidence="1">SCP domain-containing protein</fullName>
    </recommendedName>
</protein>
<dbReference type="InterPro" id="IPR014044">
    <property type="entry name" value="CAP_dom"/>
</dbReference>
<feature type="non-terminal residue" evidence="2">
    <location>
        <position position="172"/>
    </location>
</feature>
<comment type="caution">
    <text evidence="2">The sequence shown here is derived from an EMBL/GenBank/DDBJ whole genome shotgun (WGS) entry which is preliminary data.</text>
</comment>
<sequence>MGSDISRPRCGKKSVEYPRERSSLIDLYAPNFAFRSEALIAINEYRVRHAVPPLDMSEKLSAIADRCANKIVETGNLHYKPMSCVGQCIAWSSREISARELINQWYTEAKNSMDDVKKPDGQKLSGNLSQLLRKGSRVVGIGVSLRRPKDGLVCYLAYFYPPGNVDSQATNV</sequence>
<evidence type="ECO:0000313" key="3">
    <source>
        <dbReference type="Proteomes" id="UP001497497"/>
    </source>
</evidence>
<gene>
    <name evidence="2" type="ORF">GSLYS_00008781001</name>
</gene>
<name>A0AAV2HR70_LYMST</name>
<evidence type="ECO:0000313" key="2">
    <source>
        <dbReference type="EMBL" id="CAL1534821.1"/>
    </source>
</evidence>
<accession>A0AAV2HR70</accession>
<dbReference type="Pfam" id="PF00188">
    <property type="entry name" value="CAP"/>
    <property type="match status" value="1"/>
</dbReference>
<keyword evidence="3" id="KW-1185">Reference proteome</keyword>
<dbReference type="Proteomes" id="UP001497497">
    <property type="component" value="Unassembled WGS sequence"/>
</dbReference>
<organism evidence="2 3">
    <name type="scientific">Lymnaea stagnalis</name>
    <name type="common">Great pond snail</name>
    <name type="synonym">Helix stagnalis</name>
    <dbReference type="NCBI Taxonomy" id="6523"/>
    <lineage>
        <taxon>Eukaryota</taxon>
        <taxon>Metazoa</taxon>
        <taxon>Spiralia</taxon>
        <taxon>Lophotrochozoa</taxon>
        <taxon>Mollusca</taxon>
        <taxon>Gastropoda</taxon>
        <taxon>Heterobranchia</taxon>
        <taxon>Euthyneura</taxon>
        <taxon>Panpulmonata</taxon>
        <taxon>Hygrophila</taxon>
        <taxon>Lymnaeoidea</taxon>
        <taxon>Lymnaeidae</taxon>
        <taxon>Lymnaea</taxon>
    </lineage>
</organism>
<evidence type="ECO:0000259" key="1">
    <source>
        <dbReference type="SMART" id="SM00198"/>
    </source>
</evidence>
<dbReference type="SMART" id="SM00198">
    <property type="entry name" value="SCP"/>
    <property type="match status" value="1"/>
</dbReference>
<proteinExistence type="predicted"/>
<dbReference type="InterPro" id="IPR035940">
    <property type="entry name" value="CAP_sf"/>
</dbReference>
<feature type="domain" description="SCP" evidence="1">
    <location>
        <begin position="33"/>
        <end position="167"/>
    </location>
</feature>
<dbReference type="EMBL" id="CAXITT010000183">
    <property type="protein sequence ID" value="CAL1534821.1"/>
    <property type="molecule type" value="Genomic_DNA"/>
</dbReference>
<dbReference type="AlphaFoldDB" id="A0AAV2HR70"/>
<dbReference type="InterPro" id="IPR001283">
    <property type="entry name" value="CRISP-related"/>
</dbReference>
<dbReference type="SUPFAM" id="SSF55797">
    <property type="entry name" value="PR-1-like"/>
    <property type="match status" value="1"/>
</dbReference>